<dbReference type="AlphaFoldDB" id="D0GPM1"/>
<comment type="caution">
    <text evidence="2">The sequence shown here is derived from an EMBL/GenBank/DDBJ whole genome shotgun (WGS) entry which is preliminary data.</text>
</comment>
<keyword evidence="3" id="KW-1185">Reference proteome</keyword>
<keyword evidence="1" id="KW-1133">Transmembrane helix</keyword>
<protein>
    <submittedName>
        <fullName evidence="2">Uncharacterized protein</fullName>
    </submittedName>
</protein>
<reference evidence="2 3" key="1">
    <citation type="submission" date="2009-10" db="EMBL/GenBank/DDBJ databases">
        <authorList>
            <person name="Harkins D.M."/>
            <person name="Madupu R."/>
            <person name="Durkin A.S."/>
            <person name="Torralba M."/>
            <person name="Methe B."/>
            <person name="Sutton G.G."/>
            <person name="Strausberg R.L."/>
            <person name="Nelson K.E."/>
        </authorList>
    </citation>
    <scope>NUCLEOTIDE SEQUENCE [LARGE SCALE GENOMIC DNA]</scope>
    <source>
        <strain evidence="2 3">F0264</strain>
    </source>
</reference>
<evidence type="ECO:0000313" key="2">
    <source>
        <dbReference type="EMBL" id="EEY33981.1"/>
    </source>
</evidence>
<proteinExistence type="predicted"/>
<organism evidence="2 3">
    <name type="scientific">Pseudoleptotrichia goodfellowii F0264</name>
    <dbReference type="NCBI Taxonomy" id="596323"/>
    <lineage>
        <taxon>Bacteria</taxon>
        <taxon>Fusobacteriati</taxon>
        <taxon>Fusobacteriota</taxon>
        <taxon>Fusobacteriia</taxon>
        <taxon>Fusobacteriales</taxon>
        <taxon>Leptotrichiaceae</taxon>
        <taxon>Pseudoleptotrichia</taxon>
    </lineage>
</organism>
<keyword evidence="1" id="KW-0812">Transmembrane</keyword>
<evidence type="ECO:0000256" key="1">
    <source>
        <dbReference type="SAM" id="Phobius"/>
    </source>
</evidence>
<dbReference type="EMBL" id="ADAD01000195">
    <property type="protein sequence ID" value="EEY33981.1"/>
    <property type="molecule type" value="Genomic_DNA"/>
</dbReference>
<name>D0GPM1_9FUSO</name>
<sequence length="41" mass="4757">MPSYFPAMAVFNSILFPFNNSFIYIFILAEISGKNKIKIIR</sequence>
<feature type="transmembrane region" description="Helical" evidence="1">
    <location>
        <begin position="6"/>
        <end position="29"/>
    </location>
</feature>
<accession>D0GPM1</accession>
<dbReference type="Proteomes" id="UP000004226">
    <property type="component" value="Unassembled WGS sequence"/>
</dbReference>
<keyword evidence="1" id="KW-0472">Membrane</keyword>
<evidence type="ECO:0000313" key="3">
    <source>
        <dbReference type="Proteomes" id="UP000004226"/>
    </source>
</evidence>
<gene>
    <name evidence="2" type="ORF">HMPREF0554_0055</name>
</gene>